<dbReference type="OMA" id="DSHWFRR"/>
<feature type="region of interest" description="Disordered" evidence="1">
    <location>
        <begin position="442"/>
        <end position="463"/>
    </location>
</feature>
<feature type="transmembrane region" description="Helical" evidence="2">
    <location>
        <begin position="102"/>
        <end position="122"/>
    </location>
</feature>
<sequence length="477" mass="54765">MGAHARPPRSYLLPRHHHPHLSRLRLPLFFPRDYDDDFTQPRFWQLPIFRIPFQGRVGVPVFAFLTGFVCAYKPLRLAYQNHNQPASLRSIARSAFRRAPRLILPAAIATTISCILCIFGAYQTSSHCDANFVRYDSPIQQETLYLEVKRWLQMLGNTWTSTENIYDRHQWAMRPLLIGAFQVYIALAATMGMKFKYRITVHAMLMAYWWRNRKDFTETFGSPITLGTLLADLSLHQGTQNFLGAHNRLFTWIIAPIILLTGLYLGSYPHEHPEWSPWSDSMHNYFVLNPDPLTNEPRGSWLVPFETEPRRRMSSIAVQLTAISIFLSPSFREALSYRWLIWLGGHSFAVYLVHGTILRTVGMWIAYGTSGEGYIPEGTNEDSSYRDAVWLQRRSGCYVITAVVVFVCLTYIAAWAWMKYVDSACAEATQWLEKRVFDDEDEGAGDQRDAEKGYANNNGGVMNSDARRINGFVQVPP</sequence>
<dbReference type="Proteomes" id="UP000258309">
    <property type="component" value="Unassembled WGS sequence"/>
</dbReference>
<feature type="transmembrane region" description="Helical" evidence="2">
    <location>
        <begin position="249"/>
        <end position="268"/>
    </location>
</feature>
<dbReference type="GO" id="GO:0016747">
    <property type="term" value="F:acyltransferase activity, transferring groups other than amino-acyl groups"/>
    <property type="evidence" value="ECO:0007669"/>
    <property type="project" value="InterPro"/>
</dbReference>
<reference evidence="4 5" key="1">
    <citation type="submission" date="2018-05" db="EMBL/GenBank/DDBJ databases">
        <title>Draft genome sequence of Scytalidium lignicola DSM 105466, a ubiquitous saprotrophic fungus.</title>
        <authorList>
            <person name="Buettner E."/>
            <person name="Gebauer A.M."/>
            <person name="Hofrichter M."/>
            <person name="Liers C."/>
            <person name="Kellner H."/>
        </authorList>
    </citation>
    <scope>NUCLEOTIDE SEQUENCE [LARGE SCALE GENOMIC DNA]</scope>
    <source>
        <strain evidence="4 5">DSM 105466</strain>
    </source>
</reference>
<dbReference type="PANTHER" id="PTHR23028">
    <property type="entry name" value="ACETYLTRANSFERASE"/>
    <property type="match status" value="1"/>
</dbReference>
<dbReference type="STRING" id="5539.A0A3E2H8W1"/>
<protein>
    <recommendedName>
        <fullName evidence="3">Acyltransferase 3 domain-containing protein</fullName>
    </recommendedName>
</protein>
<feature type="transmembrane region" description="Helical" evidence="2">
    <location>
        <begin position="339"/>
        <end position="358"/>
    </location>
</feature>
<keyword evidence="2" id="KW-0812">Transmembrane</keyword>
<evidence type="ECO:0000256" key="1">
    <source>
        <dbReference type="SAM" id="MobiDB-lite"/>
    </source>
</evidence>
<dbReference type="OrthoDB" id="5405781at2759"/>
<organism evidence="4 5">
    <name type="scientific">Scytalidium lignicola</name>
    <name type="common">Hyphomycete</name>
    <dbReference type="NCBI Taxonomy" id="5539"/>
    <lineage>
        <taxon>Eukaryota</taxon>
        <taxon>Fungi</taxon>
        <taxon>Dikarya</taxon>
        <taxon>Ascomycota</taxon>
        <taxon>Pezizomycotina</taxon>
        <taxon>Leotiomycetes</taxon>
        <taxon>Leotiomycetes incertae sedis</taxon>
        <taxon>Scytalidium</taxon>
    </lineage>
</organism>
<dbReference type="InterPro" id="IPR002656">
    <property type="entry name" value="Acyl_transf_3_dom"/>
</dbReference>
<evidence type="ECO:0000313" key="4">
    <source>
        <dbReference type="EMBL" id="RFU29839.1"/>
    </source>
</evidence>
<comment type="caution">
    <text evidence="4">The sequence shown here is derived from an EMBL/GenBank/DDBJ whole genome shotgun (WGS) entry which is preliminary data.</text>
</comment>
<evidence type="ECO:0000259" key="3">
    <source>
        <dbReference type="Pfam" id="PF01757"/>
    </source>
</evidence>
<keyword evidence="2" id="KW-1133">Transmembrane helix</keyword>
<dbReference type="AlphaFoldDB" id="A0A3E2H8W1"/>
<name>A0A3E2H8W1_SCYLI</name>
<gene>
    <name evidence="4" type="ORF">B7463_g6502</name>
</gene>
<feature type="non-terminal residue" evidence="4">
    <location>
        <position position="477"/>
    </location>
</feature>
<dbReference type="PANTHER" id="PTHR23028:SF128">
    <property type="entry name" value="ACYLTRANSFERASE 3 DOMAIN-CONTAINING PROTEIN"/>
    <property type="match status" value="1"/>
</dbReference>
<accession>A0A3E2H8W1</accession>
<dbReference type="EMBL" id="NCSJ02000116">
    <property type="protein sequence ID" value="RFU29839.1"/>
    <property type="molecule type" value="Genomic_DNA"/>
</dbReference>
<keyword evidence="5" id="KW-1185">Reference proteome</keyword>
<keyword evidence="2" id="KW-0472">Membrane</keyword>
<feature type="transmembrane region" description="Helical" evidence="2">
    <location>
        <begin position="396"/>
        <end position="418"/>
    </location>
</feature>
<feature type="transmembrane region" description="Helical" evidence="2">
    <location>
        <begin position="176"/>
        <end position="195"/>
    </location>
</feature>
<evidence type="ECO:0000313" key="5">
    <source>
        <dbReference type="Proteomes" id="UP000258309"/>
    </source>
</evidence>
<proteinExistence type="predicted"/>
<dbReference type="InterPro" id="IPR050879">
    <property type="entry name" value="Acyltransferase_3"/>
</dbReference>
<evidence type="ECO:0000256" key="2">
    <source>
        <dbReference type="SAM" id="Phobius"/>
    </source>
</evidence>
<feature type="domain" description="Acyltransferase 3" evidence="3">
    <location>
        <begin position="29"/>
        <end position="388"/>
    </location>
</feature>
<feature type="non-terminal residue" evidence="4">
    <location>
        <position position="1"/>
    </location>
</feature>
<dbReference type="Pfam" id="PF01757">
    <property type="entry name" value="Acyl_transf_3"/>
    <property type="match status" value="1"/>
</dbReference>